<reference evidence="2 3" key="1">
    <citation type="submission" date="2022-04" db="EMBL/GenBank/DDBJ databases">
        <authorList>
            <person name="Ra J.-S."/>
            <person name="Kim S.-B."/>
        </authorList>
    </citation>
    <scope>NUCLEOTIDE SEQUENCE [LARGE SCALE GENOMIC DNA]</scope>
    <source>
        <strain evidence="2 3">MMS21-Er5</strain>
    </source>
</reference>
<name>A0ABY4LMB8_9FLAO</name>
<evidence type="ECO:0008006" key="4">
    <source>
        <dbReference type="Google" id="ProtNLM"/>
    </source>
</evidence>
<evidence type="ECO:0000313" key="3">
    <source>
        <dbReference type="Proteomes" id="UP000829998"/>
    </source>
</evidence>
<keyword evidence="3" id="KW-1185">Reference proteome</keyword>
<dbReference type="EMBL" id="CP096829">
    <property type="protein sequence ID" value="UPZ14145.1"/>
    <property type="molecule type" value="Genomic_DNA"/>
</dbReference>
<keyword evidence="1" id="KW-1133">Transmembrane helix</keyword>
<feature type="transmembrane region" description="Helical" evidence="1">
    <location>
        <begin position="12"/>
        <end position="34"/>
    </location>
</feature>
<dbReference type="Proteomes" id="UP000829998">
    <property type="component" value="Chromosome"/>
</dbReference>
<organism evidence="2 3">
    <name type="scientific">Flavobacterium humidisoli</name>
    <dbReference type="NCBI Taxonomy" id="2937442"/>
    <lineage>
        <taxon>Bacteria</taxon>
        <taxon>Pseudomonadati</taxon>
        <taxon>Bacteroidota</taxon>
        <taxon>Flavobacteriia</taxon>
        <taxon>Flavobacteriales</taxon>
        <taxon>Flavobacteriaceae</taxon>
        <taxon>Flavobacterium</taxon>
    </lineage>
</organism>
<gene>
    <name evidence="2" type="ORF">M0M44_15425</name>
</gene>
<dbReference type="RefSeq" id="WP_248726452.1">
    <property type="nucleotide sequence ID" value="NZ_CP096829.1"/>
</dbReference>
<protein>
    <recommendedName>
        <fullName evidence="4">PH domain-containing protein</fullName>
    </recommendedName>
</protein>
<keyword evidence="1" id="KW-0472">Membrane</keyword>
<sequence>MNIQSKFRKALPIRILIGFLFFLIALFYVLYIFFMGLDLNPLFVMACMLLLFLIYCSLDLVEIFKLTITEVGIEKITIITGRKEFIPFEDIVTIKRGKIKIRNTRGDISDGFHFSTLVLKNNKSIIISPDHFSNYNILMGNIREKF</sequence>
<evidence type="ECO:0000256" key="1">
    <source>
        <dbReference type="SAM" id="Phobius"/>
    </source>
</evidence>
<feature type="transmembrane region" description="Helical" evidence="1">
    <location>
        <begin position="40"/>
        <end position="58"/>
    </location>
</feature>
<evidence type="ECO:0000313" key="2">
    <source>
        <dbReference type="EMBL" id="UPZ14145.1"/>
    </source>
</evidence>
<accession>A0ABY4LMB8</accession>
<proteinExistence type="predicted"/>
<keyword evidence="1" id="KW-0812">Transmembrane</keyword>